<dbReference type="RefSeq" id="WP_148901364.1">
    <property type="nucleotide sequence ID" value="NZ_VSZQ01000008.1"/>
</dbReference>
<dbReference type="Proteomes" id="UP000323242">
    <property type="component" value="Unassembled WGS sequence"/>
</dbReference>
<dbReference type="InterPro" id="IPR001845">
    <property type="entry name" value="HTH_ArsR_DNA-bd_dom"/>
</dbReference>
<dbReference type="SMART" id="SM00418">
    <property type="entry name" value="HTH_ARSR"/>
    <property type="match status" value="1"/>
</dbReference>
<dbReference type="CDD" id="cd00090">
    <property type="entry name" value="HTH_ARSR"/>
    <property type="match status" value="1"/>
</dbReference>
<proteinExistence type="predicted"/>
<dbReference type="EMBL" id="VSZQ01000008">
    <property type="protein sequence ID" value="TYR66089.1"/>
    <property type="molecule type" value="Genomic_DNA"/>
</dbReference>
<protein>
    <submittedName>
        <fullName evidence="2">Winged helix-turn-helix transcriptional regulator</fullName>
    </submittedName>
</protein>
<organism evidence="2 3">
    <name type="scientific">Streptomyces parvus</name>
    <dbReference type="NCBI Taxonomy" id="66428"/>
    <lineage>
        <taxon>Bacteria</taxon>
        <taxon>Bacillati</taxon>
        <taxon>Actinomycetota</taxon>
        <taxon>Actinomycetes</taxon>
        <taxon>Kitasatosporales</taxon>
        <taxon>Streptomycetaceae</taxon>
        <taxon>Streptomyces</taxon>
    </lineage>
</organism>
<evidence type="ECO:0000313" key="2">
    <source>
        <dbReference type="EMBL" id="TYR66089.1"/>
    </source>
</evidence>
<dbReference type="InterPro" id="IPR036390">
    <property type="entry name" value="WH_DNA-bd_sf"/>
</dbReference>
<name>A0A5D4JNV4_9ACTN</name>
<dbReference type="Gene3D" id="1.10.10.10">
    <property type="entry name" value="Winged helix-like DNA-binding domain superfamily/Winged helix DNA-binding domain"/>
    <property type="match status" value="1"/>
</dbReference>
<reference evidence="2 3" key="1">
    <citation type="submission" date="2019-08" db="EMBL/GenBank/DDBJ databases">
        <title>Draft genome for granaticin producer strain Streptomyces parvus C05.</title>
        <authorList>
            <person name="Gonzalez-Pimentel J.L."/>
        </authorList>
    </citation>
    <scope>NUCLEOTIDE SEQUENCE [LARGE SCALE GENOMIC DNA]</scope>
    <source>
        <strain evidence="2 3">C05</strain>
    </source>
</reference>
<dbReference type="SUPFAM" id="SSF46785">
    <property type="entry name" value="Winged helix' DNA-binding domain"/>
    <property type="match status" value="1"/>
</dbReference>
<sequence>MAQTTAEDLYEEVVANFPGGLSPRWQHVIDDPRGFVAAYTRTLARVWAEFEPVWKQSRDLLHREAERIGAASVTGTLDAALATLNHPISLADESLRLSGPQNSTIPLHGRSITLIPIVSGSSASLYNVEAESVWVGYPVPGVGRLWESGVASAPVPGRALEAVLGPARAQLLRAAERPLTMGEASTILGCVPSAVTHHCRRLEAAQLITRTRNGKNVLVRRTPTGDQLIELLATP</sequence>
<evidence type="ECO:0000313" key="3">
    <source>
        <dbReference type="Proteomes" id="UP000323242"/>
    </source>
</evidence>
<evidence type="ECO:0000259" key="1">
    <source>
        <dbReference type="SMART" id="SM00418"/>
    </source>
</evidence>
<feature type="domain" description="HTH arsR-type" evidence="1">
    <location>
        <begin position="158"/>
        <end position="234"/>
    </location>
</feature>
<comment type="caution">
    <text evidence="2">The sequence shown here is derived from an EMBL/GenBank/DDBJ whole genome shotgun (WGS) entry which is preliminary data.</text>
</comment>
<dbReference type="InterPro" id="IPR011991">
    <property type="entry name" value="ArsR-like_HTH"/>
</dbReference>
<dbReference type="InterPro" id="IPR036388">
    <property type="entry name" value="WH-like_DNA-bd_sf"/>
</dbReference>
<keyword evidence="3" id="KW-1185">Reference proteome</keyword>
<dbReference type="GO" id="GO:0003700">
    <property type="term" value="F:DNA-binding transcription factor activity"/>
    <property type="evidence" value="ECO:0007669"/>
    <property type="project" value="InterPro"/>
</dbReference>
<dbReference type="AlphaFoldDB" id="A0A5D4JNV4"/>
<gene>
    <name evidence="2" type="ORF">FY004_02545</name>
</gene>
<accession>A0A5D4JNV4</accession>